<feature type="transmembrane region" description="Helical" evidence="1">
    <location>
        <begin position="17"/>
        <end position="36"/>
    </location>
</feature>
<feature type="transmembrane region" description="Helical" evidence="1">
    <location>
        <begin position="48"/>
        <end position="68"/>
    </location>
</feature>
<sequence>MSFPDFDAVQADQGGEIVAVASLFIAILIGDALVIYRLWIIWMGNWPVMIFPLCTLTGVAVTSTGIAYEFIHTKSSTHRETALSDNKAFNLWVAIGFVLSLLNCFYCTGMRLPL</sequence>
<reference evidence="2" key="1">
    <citation type="submission" date="2020-05" db="EMBL/GenBank/DDBJ databases">
        <title>Mycena genomes resolve the evolution of fungal bioluminescence.</title>
        <authorList>
            <person name="Tsai I.J."/>
        </authorList>
    </citation>
    <scope>NUCLEOTIDE SEQUENCE</scope>
    <source>
        <strain evidence="2">CCC161011</strain>
    </source>
</reference>
<name>A0A8H6X886_9AGAR</name>
<dbReference type="EMBL" id="JACAZI010000023">
    <property type="protein sequence ID" value="KAF7336263.1"/>
    <property type="molecule type" value="Genomic_DNA"/>
</dbReference>
<evidence type="ECO:0000313" key="3">
    <source>
        <dbReference type="Proteomes" id="UP000620124"/>
    </source>
</evidence>
<keyword evidence="3" id="KW-1185">Reference proteome</keyword>
<dbReference type="Proteomes" id="UP000620124">
    <property type="component" value="Unassembled WGS sequence"/>
</dbReference>
<keyword evidence="1" id="KW-0472">Membrane</keyword>
<gene>
    <name evidence="2" type="ORF">MVEN_02174400</name>
</gene>
<dbReference type="OrthoDB" id="3250682at2759"/>
<keyword evidence="1" id="KW-1133">Transmembrane helix</keyword>
<feature type="transmembrane region" description="Helical" evidence="1">
    <location>
        <begin position="88"/>
        <end position="108"/>
    </location>
</feature>
<proteinExistence type="predicted"/>
<keyword evidence="1" id="KW-0812">Transmembrane</keyword>
<evidence type="ECO:0000313" key="2">
    <source>
        <dbReference type="EMBL" id="KAF7336263.1"/>
    </source>
</evidence>
<organism evidence="2 3">
    <name type="scientific">Mycena venus</name>
    <dbReference type="NCBI Taxonomy" id="2733690"/>
    <lineage>
        <taxon>Eukaryota</taxon>
        <taxon>Fungi</taxon>
        <taxon>Dikarya</taxon>
        <taxon>Basidiomycota</taxon>
        <taxon>Agaricomycotina</taxon>
        <taxon>Agaricomycetes</taxon>
        <taxon>Agaricomycetidae</taxon>
        <taxon>Agaricales</taxon>
        <taxon>Marasmiineae</taxon>
        <taxon>Mycenaceae</taxon>
        <taxon>Mycena</taxon>
    </lineage>
</organism>
<evidence type="ECO:0000256" key="1">
    <source>
        <dbReference type="SAM" id="Phobius"/>
    </source>
</evidence>
<dbReference type="AlphaFoldDB" id="A0A8H6X886"/>
<accession>A0A8H6X886</accession>
<comment type="caution">
    <text evidence="2">The sequence shown here is derived from an EMBL/GenBank/DDBJ whole genome shotgun (WGS) entry which is preliminary data.</text>
</comment>
<protein>
    <submittedName>
        <fullName evidence="2">Uncharacterized protein</fullName>
    </submittedName>
</protein>